<dbReference type="Pfam" id="PF07285">
    <property type="entry name" value="DUF1444"/>
    <property type="match status" value="1"/>
</dbReference>
<evidence type="ECO:0000313" key="4">
    <source>
        <dbReference type="Proteomes" id="UP000030528"/>
    </source>
</evidence>
<dbReference type="eggNOG" id="COG4848">
    <property type="taxonomic scope" value="Bacteria"/>
</dbReference>
<protein>
    <recommendedName>
        <fullName evidence="1">UPF0354 protein N781_09155</fullName>
    </recommendedName>
</protein>
<evidence type="ECO:0000313" key="3">
    <source>
        <dbReference type="EMBL" id="KGX89408.1"/>
    </source>
</evidence>
<comment type="similarity">
    <text evidence="1">Belongs to the UPF0354 family.</text>
</comment>
<dbReference type="PIRSF" id="PIRSF012562">
    <property type="entry name" value="UCP012562"/>
    <property type="match status" value="1"/>
</dbReference>
<sequence length="271" mass="31086">MKMTSIKMKKMLEARFQREEWKTSFNRDKDTFRVEWKDSKQGVNISLPGTISKWEERGEEALNDLEEHISEALRIMNEEQHLVGKEKHIVPVIRAASFPTETKDGKELVYEDHTAETRIYYALDLGKSYRLIDKSMVTEEGWTEDRLKEVAKFNVRALPTTMKQDVVAGNTFTFISTNDGYDSSRILNDALLEEMKANSEGELAVAVPHSDVLIFADITNASGYDILAQMTFKFFAEGRVPVTSLPFLYDQKELEPIFVLAQKKPTTENDE</sequence>
<dbReference type="HAMAP" id="MF_01548">
    <property type="entry name" value="UPF0354"/>
    <property type="match status" value="1"/>
</dbReference>
<name>A0A0A5GDX9_9BACI</name>
<evidence type="ECO:0000256" key="2">
    <source>
        <dbReference type="SAM" id="Coils"/>
    </source>
</evidence>
<reference evidence="3 4" key="1">
    <citation type="submission" date="2013-08" db="EMBL/GenBank/DDBJ databases">
        <authorList>
            <person name="Huang J."/>
            <person name="Wang G."/>
        </authorList>
    </citation>
    <scope>NUCLEOTIDE SEQUENCE [LARGE SCALE GENOMIC DNA]</scope>
    <source>
        <strain evidence="3 4">JSM 076056</strain>
    </source>
</reference>
<evidence type="ECO:0000256" key="1">
    <source>
        <dbReference type="HAMAP-Rule" id="MF_01548"/>
    </source>
</evidence>
<keyword evidence="2" id="KW-0175">Coiled coil</keyword>
<organism evidence="3 4">
    <name type="scientific">Pontibacillus halophilus JSM 076056 = DSM 19796</name>
    <dbReference type="NCBI Taxonomy" id="1385510"/>
    <lineage>
        <taxon>Bacteria</taxon>
        <taxon>Bacillati</taxon>
        <taxon>Bacillota</taxon>
        <taxon>Bacilli</taxon>
        <taxon>Bacillales</taxon>
        <taxon>Bacillaceae</taxon>
        <taxon>Pontibacillus</taxon>
    </lineage>
</organism>
<gene>
    <name evidence="3" type="ORF">N781_09155</name>
</gene>
<dbReference type="EMBL" id="AVPE01000023">
    <property type="protein sequence ID" value="KGX89408.1"/>
    <property type="molecule type" value="Genomic_DNA"/>
</dbReference>
<proteinExistence type="inferred from homology"/>
<dbReference type="InterPro" id="IPR010838">
    <property type="entry name" value="DUF1444"/>
</dbReference>
<comment type="caution">
    <text evidence="3">The sequence shown here is derived from an EMBL/GenBank/DDBJ whole genome shotgun (WGS) entry which is preliminary data.</text>
</comment>
<dbReference type="NCBIfam" id="NF010189">
    <property type="entry name" value="PRK13668.1"/>
    <property type="match status" value="1"/>
</dbReference>
<dbReference type="STRING" id="1385510.GCA_000425205_03557"/>
<dbReference type="OrthoDB" id="154553at2"/>
<dbReference type="AlphaFoldDB" id="A0A0A5GDX9"/>
<dbReference type="Proteomes" id="UP000030528">
    <property type="component" value="Unassembled WGS sequence"/>
</dbReference>
<dbReference type="RefSeq" id="WP_026801734.1">
    <property type="nucleotide sequence ID" value="NZ_AULI01000023.1"/>
</dbReference>
<keyword evidence="4" id="KW-1185">Reference proteome</keyword>
<accession>A0A0A5GDX9</accession>
<feature type="coiled-coil region" evidence="2">
    <location>
        <begin position="51"/>
        <end position="82"/>
    </location>
</feature>